<dbReference type="InterPro" id="IPR032675">
    <property type="entry name" value="LRR_dom_sf"/>
</dbReference>
<dbReference type="Gene3D" id="3.80.10.10">
    <property type="entry name" value="Ribonuclease Inhibitor"/>
    <property type="match status" value="1"/>
</dbReference>
<accession>A0A1I5U5X7</accession>
<evidence type="ECO:0000313" key="4">
    <source>
        <dbReference type="EMBL" id="SFP90682.1"/>
    </source>
</evidence>
<name>A0A1I5U5X7_9BACT</name>
<protein>
    <recommendedName>
        <fullName evidence="6">Fibronectin type-III domain-containing protein</fullName>
    </recommendedName>
</protein>
<dbReference type="SUPFAM" id="SSF49265">
    <property type="entry name" value="Fibronectin type III"/>
    <property type="match status" value="1"/>
</dbReference>
<dbReference type="CDD" id="cd00063">
    <property type="entry name" value="FN3"/>
    <property type="match status" value="1"/>
</dbReference>
<dbReference type="EMBL" id="FOXH01000007">
    <property type="protein sequence ID" value="SFP90682.1"/>
    <property type="molecule type" value="Genomic_DNA"/>
</dbReference>
<dbReference type="PROSITE" id="PS51257">
    <property type="entry name" value="PROKAR_LIPOPROTEIN"/>
    <property type="match status" value="1"/>
</dbReference>
<dbReference type="GO" id="GO:0035591">
    <property type="term" value="F:signaling adaptor activity"/>
    <property type="evidence" value="ECO:0007669"/>
    <property type="project" value="TreeGrafter"/>
</dbReference>
<keyword evidence="2" id="KW-0677">Repeat</keyword>
<dbReference type="RefSeq" id="WP_092017640.1">
    <property type="nucleotide sequence ID" value="NZ_FOXH01000007.1"/>
</dbReference>
<dbReference type="PANTHER" id="PTHR47566">
    <property type="match status" value="1"/>
</dbReference>
<evidence type="ECO:0000256" key="2">
    <source>
        <dbReference type="ARBA" id="ARBA00022737"/>
    </source>
</evidence>
<dbReference type="InterPro" id="IPR036116">
    <property type="entry name" value="FN3_sf"/>
</dbReference>
<dbReference type="SUPFAM" id="SSF52058">
    <property type="entry name" value="L domain-like"/>
    <property type="match status" value="1"/>
</dbReference>
<evidence type="ECO:0000313" key="5">
    <source>
        <dbReference type="Proteomes" id="UP000199306"/>
    </source>
</evidence>
<reference evidence="4 5" key="1">
    <citation type="submission" date="2016-10" db="EMBL/GenBank/DDBJ databases">
        <authorList>
            <person name="de Groot N.N."/>
        </authorList>
    </citation>
    <scope>NUCLEOTIDE SEQUENCE [LARGE SCALE GENOMIC DNA]</scope>
    <source>
        <strain evidence="5">E92,LMG 26720,CCM 7988</strain>
    </source>
</reference>
<dbReference type="InterPro" id="IPR052574">
    <property type="entry name" value="CDIRP"/>
</dbReference>
<gene>
    <name evidence="4" type="ORF">SAMN04515674_10710</name>
</gene>
<organism evidence="4 5">
    <name type="scientific">Pseudarcicella hirudinis</name>
    <dbReference type="NCBI Taxonomy" id="1079859"/>
    <lineage>
        <taxon>Bacteria</taxon>
        <taxon>Pseudomonadati</taxon>
        <taxon>Bacteroidota</taxon>
        <taxon>Cytophagia</taxon>
        <taxon>Cytophagales</taxon>
        <taxon>Flectobacillaceae</taxon>
        <taxon>Pseudarcicella</taxon>
    </lineage>
</organism>
<feature type="signal peptide" evidence="3">
    <location>
        <begin position="1"/>
        <end position="18"/>
    </location>
</feature>
<feature type="chain" id="PRO_5011670926" description="Fibronectin type-III domain-containing protein" evidence="3">
    <location>
        <begin position="19"/>
        <end position="298"/>
    </location>
</feature>
<sequence>MKIRVPFFSFTLLLSVFAASCKKNNDTSPNSAPGSFTVIPNVATDSVSVILNWAKAKDPDGDPVTYTVVYKDTLVKNLTDTTYIIKNAGNKVKIEGRVIAFDSKRASSSANFNITTGVGSSYVAIPDVNFERALVNLKIDDAQNGVLLKANALKVTTLNVSGNSISNLQGIGAFVNLTRLICSNNKLTTLNLSTNIALTYLDFAYNRLISIDLSKSSALKELYCYSNKLTSLDVSKNNELQFLKCEHNSLTNMNVSQNTQLSYMSCTSNNIQTICVNSLSQPNSQWFKDDTASYKVCQ</sequence>
<dbReference type="InterPro" id="IPR003961">
    <property type="entry name" value="FN3_dom"/>
</dbReference>
<dbReference type="InterPro" id="IPR013783">
    <property type="entry name" value="Ig-like_fold"/>
</dbReference>
<proteinExistence type="predicted"/>
<keyword evidence="3" id="KW-0732">Signal</keyword>
<dbReference type="AlphaFoldDB" id="A0A1I5U5X7"/>
<evidence type="ECO:0000256" key="1">
    <source>
        <dbReference type="ARBA" id="ARBA00022614"/>
    </source>
</evidence>
<dbReference type="PANTHER" id="PTHR47566:SF1">
    <property type="entry name" value="PROTEIN NUD1"/>
    <property type="match status" value="1"/>
</dbReference>
<dbReference type="OrthoDB" id="3179827at2"/>
<evidence type="ECO:0000256" key="3">
    <source>
        <dbReference type="SAM" id="SignalP"/>
    </source>
</evidence>
<dbReference type="Gene3D" id="2.60.40.10">
    <property type="entry name" value="Immunoglobulins"/>
    <property type="match status" value="1"/>
</dbReference>
<dbReference type="Proteomes" id="UP000199306">
    <property type="component" value="Unassembled WGS sequence"/>
</dbReference>
<keyword evidence="1" id="KW-0433">Leucine-rich repeat</keyword>
<dbReference type="STRING" id="1079859.SAMN04515674_10710"/>
<keyword evidence="5" id="KW-1185">Reference proteome</keyword>
<evidence type="ECO:0008006" key="6">
    <source>
        <dbReference type="Google" id="ProtNLM"/>
    </source>
</evidence>